<dbReference type="PANTHER" id="PTHR13132:SF29">
    <property type="entry name" value="ALPHA-(1,6)-FUCOSYLTRANSFERASE"/>
    <property type="match status" value="1"/>
</dbReference>
<organism evidence="2 3">
    <name type="scientific">Gnomoniopsis smithogilvyi</name>
    <dbReference type="NCBI Taxonomy" id="1191159"/>
    <lineage>
        <taxon>Eukaryota</taxon>
        <taxon>Fungi</taxon>
        <taxon>Dikarya</taxon>
        <taxon>Ascomycota</taxon>
        <taxon>Pezizomycotina</taxon>
        <taxon>Sordariomycetes</taxon>
        <taxon>Sordariomycetidae</taxon>
        <taxon>Diaporthales</taxon>
        <taxon>Gnomoniaceae</taxon>
        <taxon>Gnomoniopsis</taxon>
    </lineage>
</organism>
<gene>
    <name evidence="2" type="ORF">N0V93_003410</name>
</gene>
<dbReference type="GO" id="GO:0046921">
    <property type="term" value="F:alpha-(1-&gt;6)-fucosyltransferase activity"/>
    <property type="evidence" value="ECO:0007669"/>
    <property type="project" value="TreeGrafter"/>
</dbReference>
<evidence type="ECO:0000313" key="2">
    <source>
        <dbReference type="EMBL" id="KAJ4394193.1"/>
    </source>
</evidence>
<dbReference type="PANTHER" id="PTHR13132">
    <property type="entry name" value="ALPHA- 1,6 -FUCOSYLTRANSFERASE"/>
    <property type="match status" value="1"/>
</dbReference>
<accession>A0A9W8YYI7</accession>
<keyword evidence="3" id="KW-1185">Reference proteome</keyword>
<comment type="caution">
    <text evidence="2">The sequence shown here is derived from an EMBL/GenBank/DDBJ whole genome shotgun (WGS) entry which is preliminary data.</text>
</comment>
<sequence>MMVSPPRINLRRAASYNVADRGPLSSSSARFGFDHLAFYSPPPSPGLPLPQQAPRMRRKPSNTPRPSRVIRCFLWLSALILLFYLAGKSIRQHGGPVSMPEMLGWARSGEDETEYEMVGQDNLPDFPTPIVVTDRRGRAKWTVSIPPNYEFPLAPREYADMCAKCREVSSRVARMHSHSPMTAAIDQITFMGSGASSQDNDKYFLDVRDAERQGFLPGARSKVPGRGGDLLGVDGNSLVEKTVCKSSLTFILESDDAGLGKTLMALWMAYGLAKREGRAFFIEDAHWAYGTFASMFEKPPMPSCRPPPRHEMLPCPRQARHLIISAANARELFGGAIDADDMYAEGPAAYLQHRPGQHELYALARLGYEALFKLTTQDREYVFQRAHEHKIKTYAVDGAAHNGRMVGVHVRHGDRHPLEFQYADSYIPLTQYVDAARELLNASLQQQQDEGNTNDHTIAHQKSFLVVASDDPLVYDAAEFTASGLPTVRAQELIRLAGKEEVGGEAQKKQPKNVMHKFTDETFGWEGGFFAAMFWNLGTSSRNVYSTSPSAAADSQRRTSVAPSAETIRLRSLVGRAYLMDLAALSAMTEGGGVVCAVSAMGCRILAVMMGEERAFGRGEWRNVDGGFGWNGFTW</sequence>
<evidence type="ECO:0000256" key="1">
    <source>
        <dbReference type="SAM" id="MobiDB-lite"/>
    </source>
</evidence>
<evidence type="ECO:0000313" key="3">
    <source>
        <dbReference type="Proteomes" id="UP001140453"/>
    </source>
</evidence>
<protein>
    <submittedName>
        <fullName evidence="2">Uncharacterized protein</fullName>
    </submittedName>
</protein>
<dbReference type="EMBL" id="JAPEVB010000002">
    <property type="protein sequence ID" value="KAJ4394193.1"/>
    <property type="molecule type" value="Genomic_DNA"/>
</dbReference>
<feature type="region of interest" description="Disordered" evidence="1">
    <location>
        <begin position="43"/>
        <end position="65"/>
    </location>
</feature>
<dbReference type="AlphaFoldDB" id="A0A9W8YYI7"/>
<dbReference type="OrthoDB" id="2392789at2759"/>
<reference evidence="2" key="1">
    <citation type="submission" date="2022-10" db="EMBL/GenBank/DDBJ databases">
        <title>Tapping the CABI collections for fungal endophytes: first genome assemblies for Collariella, Neodidymelliopsis, Ascochyta clinopodiicola, Didymella pomorum, Didymosphaeria variabile, Neocosmospora piperis and Neocucurbitaria cava.</title>
        <authorList>
            <person name="Hill R."/>
        </authorList>
    </citation>
    <scope>NUCLEOTIDE SEQUENCE</scope>
    <source>
        <strain evidence="2">IMI 355082</strain>
    </source>
</reference>
<dbReference type="GO" id="GO:0006487">
    <property type="term" value="P:protein N-linked glycosylation"/>
    <property type="evidence" value="ECO:0007669"/>
    <property type="project" value="TreeGrafter"/>
</dbReference>
<name>A0A9W8YYI7_9PEZI</name>
<proteinExistence type="predicted"/>
<dbReference type="Proteomes" id="UP001140453">
    <property type="component" value="Unassembled WGS sequence"/>
</dbReference>